<dbReference type="SUPFAM" id="SSF53649">
    <property type="entry name" value="Alkaline phosphatase-like"/>
    <property type="match status" value="1"/>
</dbReference>
<reference evidence="1 2" key="1">
    <citation type="submission" date="2023-07" db="EMBL/GenBank/DDBJ databases">
        <title>Sorghum-associated microbial communities from plants grown in Nebraska, USA.</title>
        <authorList>
            <person name="Schachtman D."/>
        </authorList>
    </citation>
    <scope>NUCLEOTIDE SEQUENCE [LARGE SCALE GENOMIC DNA]</scope>
    <source>
        <strain evidence="1 2">CC258</strain>
    </source>
</reference>
<dbReference type="InterPro" id="IPR002591">
    <property type="entry name" value="Phosphodiest/P_Trfase"/>
</dbReference>
<dbReference type="RefSeq" id="WP_310226019.1">
    <property type="nucleotide sequence ID" value="NZ_JAVDSB010000002.1"/>
</dbReference>
<evidence type="ECO:0000313" key="1">
    <source>
        <dbReference type="EMBL" id="MDR6550855.1"/>
    </source>
</evidence>
<dbReference type="InterPro" id="IPR017850">
    <property type="entry name" value="Alkaline_phosphatase_core_sf"/>
</dbReference>
<dbReference type="Proteomes" id="UP001267290">
    <property type="component" value="Unassembled WGS sequence"/>
</dbReference>
<proteinExistence type="predicted"/>
<protein>
    <submittedName>
        <fullName evidence="1">AlkP superfamily pyrophosphatase or phosphodiesterase</fullName>
    </submittedName>
</protein>
<evidence type="ECO:0000313" key="2">
    <source>
        <dbReference type="Proteomes" id="UP001267290"/>
    </source>
</evidence>
<dbReference type="CDD" id="cd16018">
    <property type="entry name" value="Enpp"/>
    <property type="match status" value="1"/>
</dbReference>
<keyword evidence="2" id="KW-1185">Reference proteome</keyword>
<dbReference type="Gene3D" id="3.40.720.10">
    <property type="entry name" value="Alkaline Phosphatase, subunit A"/>
    <property type="match status" value="1"/>
</dbReference>
<comment type="caution">
    <text evidence="1">The sequence shown here is derived from an EMBL/GenBank/DDBJ whole genome shotgun (WGS) entry which is preliminary data.</text>
</comment>
<sequence length="443" mass="49730">MSGQEKAQLPTVLVISIDGLSYNSWNRENVPMPNLKKLAERGVKAKMRSITPTATWAIHTSVACGTDPRKHGVLGNWVIDRETNAVGEHFGERMYPKEESVHSETIYDAVKRLGGTTAAICWPKTFGAKSLDFVIPECYEQELMESGSTPELWKELVELGLPMQCYGPWSKDHARGQMQDWLTTEVAKHLIRKHSPNLMLVHYLLPDSYQHDYGTNSPELDWSLTYTDERIGELLKELEEAGRLEDTYVVVMSDHGFSDALWTFYPNVLFKQHGLFDEEHPEKSKVMAVSNGGSGYAYLLEQDPIKREVLRSKVRSLIAETKGVVRLLESDDDFALWGLPVGDEHARFKPDFVFEMELDCFVNFGHKGHDVTVERAKFTGMHGYFADRDAMKAMFVAAGPELGQGLSLSEINIIDAAPTIASWFGTTLPNADGEILQLARGSE</sequence>
<dbReference type="Pfam" id="PF01663">
    <property type="entry name" value="Phosphodiest"/>
    <property type="match status" value="1"/>
</dbReference>
<dbReference type="PANTHER" id="PTHR10151:SF120">
    <property type="entry name" value="BIS(5'-ADENOSYL)-TRIPHOSPHATASE"/>
    <property type="match status" value="1"/>
</dbReference>
<gene>
    <name evidence="1" type="ORF">J2736_002042</name>
</gene>
<accession>A0ABU1NTQ0</accession>
<dbReference type="PANTHER" id="PTHR10151">
    <property type="entry name" value="ECTONUCLEOTIDE PYROPHOSPHATASE/PHOSPHODIESTERASE"/>
    <property type="match status" value="1"/>
</dbReference>
<organism evidence="1 2">
    <name type="scientific">Paenibacillus qinlingensis</name>
    <dbReference type="NCBI Taxonomy" id="1837343"/>
    <lineage>
        <taxon>Bacteria</taxon>
        <taxon>Bacillati</taxon>
        <taxon>Bacillota</taxon>
        <taxon>Bacilli</taxon>
        <taxon>Bacillales</taxon>
        <taxon>Paenibacillaceae</taxon>
        <taxon>Paenibacillus</taxon>
    </lineage>
</organism>
<name>A0ABU1NTQ0_9BACL</name>
<dbReference type="EMBL" id="JAVDSB010000002">
    <property type="protein sequence ID" value="MDR6550855.1"/>
    <property type="molecule type" value="Genomic_DNA"/>
</dbReference>